<comment type="caution">
    <text evidence="4">The sequence shown here is derived from an EMBL/GenBank/DDBJ whole genome shotgun (WGS) entry which is preliminary data.</text>
</comment>
<sequence>MRFGITGQHRSTLARGAAVLVVGGIAAGCSSGAASLNDGLVTNSTGSNAPVVVAQANQPYPGDTQSGRREQPRYGKIVRPQVPVGGATQSSSAPAALPSPSTPVYSAPAASQPTVSSQPLPPPTSTQGERSAPATASPQQAHREQQPAPNPPQPESQAAVLPQAPKPQEKSNGQTGNTSPSAGGSYTVTSGDTLYGIARKTGASVESIKRANSLSSGVIQIGQKLTIPSAGATVANAAPAKQEQPKAADPVTTAAAPPSKQEEEKSQVSAYTPPSDSKAGAAKEEESTEVAALTPDSTGVGRLRWPVRGRVVSNFSGGSSDGIDIAVPEGTSVRAAENGVVIYSGDGLKGFGNTVLVRHEDGLVTVYGHASDLKVKRGDNVKRGQEIALSGMSGQTDSPKLHFEVRKGTSPVDPMTYLE</sequence>
<evidence type="ECO:0000256" key="1">
    <source>
        <dbReference type="ARBA" id="ARBA00038420"/>
    </source>
</evidence>
<accession>A0ABT2LL74</accession>
<feature type="compositionally biased region" description="Low complexity" evidence="2">
    <location>
        <begin position="87"/>
        <end position="103"/>
    </location>
</feature>
<dbReference type="PANTHER" id="PTHR21666:SF263">
    <property type="entry name" value="MUREIN HYDROLASE ACTIVATOR NLPD"/>
    <property type="match status" value="1"/>
</dbReference>
<dbReference type="CDD" id="cd00118">
    <property type="entry name" value="LysM"/>
    <property type="match status" value="1"/>
</dbReference>
<evidence type="ECO:0000256" key="2">
    <source>
        <dbReference type="SAM" id="MobiDB-lite"/>
    </source>
</evidence>
<dbReference type="CDD" id="cd12797">
    <property type="entry name" value="M23_peptidase"/>
    <property type="match status" value="1"/>
</dbReference>
<dbReference type="InterPro" id="IPR036779">
    <property type="entry name" value="LysM_dom_sf"/>
</dbReference>
<dbReference type="Gene3D" id="2.70.70.10">
    <property type="entry name" value="Glucose Permease (Domain IIA)"/>
    <property type="match status" value="1"/>
</dbReference>
<evidence type="ECO:0000259" key="3">
    <source>
        <dbReference type="PROSITE" id="PS51782"/>
    </source>
</evidence>
<feature type="domain" description="LysM" evidence="3">
    <location>
        <begin position="184"/>
        <end position="227"/>
    </location>
</feature>
<dbReference type="SUPFAM" id="SSF51261">
    <property type="entry name" value="Duplicated hybrid motif"/>
    <property type="match status" value="1"/>
</dbReference>
<name>A0ABT2LL74_9HYPH</name>
<evidence type="ECO:0000313" key="5">
    <source>
        <dbReference type="Proteomes" id="UP001320831"/>
    </source>
</evidence>
<dbReference type="SMART" id="SM00257">
    <property type="entry name" value="LysM"/>
    <property type="match status" value="1"/>
</dbReference>
<dbReference type="InterPro" id="IPR018392">
    <property type="entry name" value="LysM"/>
</dbReference>
<feature type="region of interest" description="Disordered" evidence="2">
    <location>
        <begin position="236"/>
        <end position="299"/>
    </location>
</feature>
<dbReference type="Pfam" id="PF01551">
    <property type="entry name" value="Peptidase_M23"/>
    <property type="match status" value="1"/>
</dbReference>
<feature type="compositionally biased region" description="Low complexity" evidence="2">
    <location>
        <begin position="236"/>
        <end position="258"/>
    </location>
</feature>
<dbReference type="RefSeq" id="WP_260902202.1">
    <property type="nucleotide sequence ID" value="NZ_JAOCZP010000002.1"/>
</dbReference>
<feature type="compositionally biased region" description="Polar residues" evidence="2">
    <location>
        <begin position="170"/>
        <end position="190"/>
    </location>
</feature>
<gene>
    <name evidence="4" type="ORF">N5A92_09875</name>
</gene>
<dbReference type="InterPro" id="IPR050570">
    <property type="entry name" value="Cell_wall_metabolism_enzyme"/>
</dbReference>
<protein>
    <submittedName>
        <fullName evidence="4">Peptidoglycan DD-metalloendopeptidase family protein</fullName>
    </submittedName>
</protein>
<proteinExistence type="inferred from homology"/>
<dbReference type="InterPro" id="IPR011055">
    <property type="entry name" value="Dup_hybrid_motif"/>
</dbReference>
<dbReference type="Proteomes" id="UP001320831">
    <property type="component" value="Unassembled WGS sequence"/>
</dbReference>
<evidence type="ECO:0000313" key="4">
    <source>
        <dbReference type="EMBL" id="MCT7375340.1"/>
    </source>
</evidence>
<reference evidence="4 5" key="1">
    <citation type="submission" date="2022-09" db="EMBL/GenBank/DDBJ databases">
        <title>Chelativorans salina sp. nov., a novel slightly halophilic bacterium isolated from a saline lake sediment enrichment.</title>
        <authorList>
            <person name="Gao L."/>
            <person name="Fang B.-Z."/>
            <person name="Li W.-J."/>
        </authorList>
    </citation>
    <scope>NUCLEOTIDE SEQUENCE [LARGE SCALE GENOMIC DNA]</scope>
    <source>
        <strain evidence="4 5">EGI FJ00035</strain>
    </source>
</reference>
<dbReference type="Pfam" id="PF01476">
    <property type="entry name" value="LysM"/>
    <property type="match status" value="1"/>
</dbReference>
<dbReference type="Gene3D" id="3.10.350.10">
    <property type="entry name" value="LysM domain"/>
    <property type="match status" value="1"/>
</dbReference>
<dbReference type="PROSITE" id="PS51782">
    <property type="entry name" value="LYSM"/>
    <property type="match status" value="1"/>
</dbReference>
<organism evidence="4 5">
    <name type="scientific">Chelativorans salis</name>
    <dbReference type="NCBI Taxonomy" id="2978478"/>
    <lineage>
        <taxon>Bacteria</taxon>
        <taxon>Pseudomonadati</taxon>
        <taxon>Pseudomonadota</taxon>
        <taxon>Alphaproteobacteria</taxon>
        <taxon>Hyphomicrobiales</taxon>
        <taxon>Phyllobacteriaceae</taxon>
        <taxon>Chelativorans</taxon>
    </lineage>
</organism>
<comment type="similarity">
    <text evidence="1">Belongs to the E.coli NlpD/Haemophilus LppB family.</text>
</comment>
<feature type="region of interest" description="Disordered" evidence="2">
    <location>
        <begin position="82"/>
        <end position="190"/>
    </location>
</feature>
<dbReference type="InterPro" id="IPR016047">
    <property type="entry name" value="M23ase_b-sheet_dom"/>
</dbReference>
<dbReference type="PROSITE" id="PS51257">
    <property type="entry name" value="PROKAR_LIPOPROTEIN"/>
    <property type="match status" value="1"/>
</dbReference>
<dbReference type="EMBL" id="JAOCZP010000002">
    <property type="protein sequence ID" value="MCT7375340.1"/>
    <property type="molecule type" value="Genomic_DNA"/>
</dbReference>
<keyword evidence="5" id="KW-1185">Reference proteome</keyword>
<dbReference type="PANTHER" id="PTHR21666">
    <property type="entry name" value="PEPTIDASE-RELATED"/>
    <property type="match status" value="1"/>
</dbReference>
<dbReference type="SUPFAM" id="SSF54106">
    <property type="entry name" value="LysM domain"/>
    <property type="match status" value="1"/>
</dbReference>